<evidence type="ECO:0000256" key="8">
    <source>
        <dbReference type="ARBA" id="ARBA00022968"/>
    </source>
</evidence>
<dbReference type="UniPathway" id="UPA00378"/>
<evidence type="ECO:0000256" key="4">
    <source>
        <dbReference type="ARBA" id="ARBA00008661"/>
    </source>
</evidence>
<evidence type="ECO:0000256" key="11">
    <source>
        <dbReference type="ARBA" id="ARBA00023136"/>
    </source>
</evidence>
<keyword evidence="9" id="KW-1133">Transmembrane helix</keyword>
<evidence type="ECO:0000256" key="13">
    <source>
        <dbReference type="RuleBase" id="RU363063"/>
    </source>
</evidence>
<comment type="pathway">
    <text evidence="3">Protein modification; protein glycosylation.</text>
</comment>
<dbReference type="GO" id="GO:0008378">
    <property type="term" value="F:galactosyltransferase activity"/>
    <property type="evidence" value="ECO:0007669"/>
    <property type="project" value="TreeGrafter"/>
</dbReference>
<dbReference type="Proteomes" id="UP000323597">
    <property type="component" value="Chromosome A05"/>
</dbReference>
<evidence type="ECO:0000256" key="10">
    <source>
        <dbReference type="ARBA" id="ARBA00023034"/>
    </source>
</evidence>
<accession>A0A5D2Z8W0</accession>
<evidence type="ECO:0000313" key="16">
    <source>
        <dbReference type="Proteomes" id="UP000323597"/>
    </source>
</evidence>
<sequence>MFVKSRGEHASKHVLPKNLALLLCFASFCAGMFFSNRTWMVPDAKGIPWTSRTGGKQFVDYDRNIVVKNEGNSSGDISGSQHSILTMDKAISDLEIKLMASRAEHETIQKDPTMSEGVKNIESILKRKYFMVIGINTAFSSRKRRDSVRATWMPQAEKRKKLEEEKGIIIRFVIGHSSTSGGILDKAIEAEEKVHGDFLRLQHVEGYLELSAKTKTYFATAVSWWDAEFYVKVDDDIHVNLATLGVALARHRKKPRVYIGCMKGVKYHEPEYWKFGEVGNKYFRHATGQLYAISKDLATYIFINQNVLHKYANEDVSLGAWFIGLDVEHVDDRRLCCGTPPDCEWKAQAGNICAASFDWRCSGICRSVERIVEVHERCGEDKNALWSANFVQTMRTSS</sequence>
<dbReference type="GO" id="GO:0000139">
    <property type="term" value="C:Golgi membrane"/>
    <property type="evidence" value="ECO:0007669"/>
    <property type="project" value="UniProtKB-SubCell"/>
</dbReference>
<keyword evidence="12 13" id="KW-0464">Manganese</keyword>
<evidence type="ECO:0000256" key="6">
    <source>
        <dbReference type="ARBA" id="ARBA00022679"/>
    </source>
</evidence>
<dbReference type="EMBL" id="CM017640">
    <property type="protein sequence ID" value="TYJ34639.1"/>
    <property type="molecule type" value="Genomic_DNA"/>
</dbReference>
<dbReference type="FunFam" id="3.90.550.50:FF:000002">
    <property type="entry name" value="Hexosyltransferase"/>
    <property type="match status" value="1"/>
</dbReference>
<keyword evidence="16" id="KW-1185">Reference proteome</keyword>
<dbReference type="PANTHER" id="PTHR11214:SF343">
    <property type="entry name" value="BETA-1,3-GALACTOSYLTRANSFERASE 1-RELATED"/>
    <property type="match status" value="1"/>
</dbReference>
<gene>
    <name evidence="15" type="ORF">E1A91_A05G182800v1</name>
</gene>
<reference evidence="15 16" key="1">
    <citation type="submission" date="2019-07" db="EMBL/GenBank/DDBJ databases">
        <title>WGS assembly of Gossypium mustelinum.</title>
        <authorList>
            <person name="Chen Z.J."/>
            <person name="Sreedasyam A."/>
            <person name="Ando A."/>
            <person name="Song Q."/>
            <person name="De L."/>
            <person name="Hulse-Kemp A."/>
            <person name="Ding M."/>
            <person name="Ye W."/>
            <person name="Kirkbride R."/>
            <person name="Jenkins J."/>
            <person name="Plott C."/>
            <person name="Lovell J."/>
            <person name="Lin Y.-M."/>
            <person name="Vaughn R."/>
            <person name="Liu B."/>
            <person name="Li W."/>
            <person name="Simpson S."/>
            <person name="Scheffler B."/>
            <person name="Saski C."/>
            <person name="Grover C."/>
            <person name="Hu G."/>
            <person name="Conover J."/>
            <person name="Carlson J."/>
            <person name="Shu S."/>
            <person name="Boston L."/>
            <person name="Williams M."/>
            <person name="Peterson D."/>
            <person name="Mcgee K."/>
            <person name="Jones D."/>
            <person name="Wendel J."/>
            <person name="Stelly D."/>
            <person name="Grimwood J."/>
            <person name="Schmutz J."/>
        </authorList>
    </citation>
    <scope>NUCLEOTIDE SEQUENCE [LARGE SCALE GENOMIC DNA]</scope>
    <source>
        <strain evidence="15">1408120.09</strain>
    </source>
</reference>
<name>A0A5D2Z8W0_GOSMU</name>
<comment type="similarity">
    <text evidence="4 13">Belongs to the glycosyltransferase 31 family.</text>
</comment>
<evidence type="ECO:0000256" key="3">
    <source>
        <dbReference type="ARBA" id="ARBA00004922"/>
    </source>
</evidence>
<keyword evidence="8" id="KW-0735">Signal-anchor</keyword>
<dbReference type="PANTHER" id="PTHR11214">
    <property type="entry name" value="BETA-1,3-N-ACETYLGLUCOSAMINYLTRANSFERASE"/>
    <property type="match status" value="1"/>
</dbReference>
<evidence type="ECO:0000256" key="9">
    <source>
        <dbReference type="ARBA" id="ARBA00022989"/>
    </source>
</evidence>
<evidence type="ECO:0000313" key="15">
    <source>
        <dbReference type="EMBL" id="TYJ34639.1"/>
    </source>
</evidence>
<dbReference type="EC" id="2.4.1.-" evidence="13"/>
<keyword evidence="5 13" id="KW-0328">Glycosyltransferase</keyword>
<dbReference type="Pfam" id="PF13334">
    <property type="entry name" value="DUF4094"/>
    <property type="match status" value="1"/>
</dbReference>
<protein>
    <recommendedName>
        <fullName evidence="13">Hexosyltransferase</fullName>
        <ecNumber evidence="13">2.4.1.-</ecNumber>
    </recommendedName>
</protein>
<evidence type="ECO:0000256" key="7">
    <source>
        <dbReference type="ARBA" id="ARBA00022692"/>
    </source>
</evidence>
<evidence type="ECO:0000259" key="14">
    <source>
        <dbReference type="Pfam" id="PF13334"/>
    </source>
</evidence>
<dbReference type="InterPro" id="IPR002659">
    <property type="entry name" value="Glyco_trans_31"/>
</dbReference>
<evidence type="ECO:0000256" key="1">
    <source>
        <dbReference type="ARBA" id="ARBA00001936"/>
    </source>
</evidence>
<feature type="domain" description="DUF4094" evidence="14">
    <location>
        <begin position="18"/>
        <end position="103"/>
    </location>
</feature>
<keyword evidence="11" id="KW-0472">Membrane</keyword>
<evidence type="ECO:0000256" key="12">
    <source>
        <dbReference type="ARBA" id="ARBA00023211"/>
    </source>
</evidence>
<evidence type="ECO:0000256" key="5">
    <source>
        <dbReference type="ARBA" id="ARBA00022676"/>
    </source>
</evidence>
<dbReference type="AlphaFoldDB" id="A0A5D2Z8W0"/>
<keyword evidence="7" id="KW-0812">Transmembrane</keyword>
<organism evidence="15 16">
    <name type="scientific">Gossypium mustelinum</name>
    <name type="common">Cotton</name>
    <name type="synonym">Gossypium caicoense</name>
    <dbReference type="NCBI Taxonomy" id="34275"/>
    <lineage>
        <taxon>Eukaryota</taxon>
        <taxon>Viridiplantae</taxon>
        <taxon>Streptophyta</taxon>
        <taxon>Embryophyta</taxon>
        <taxon>Tracheophyta</taxon>
        <taxon>Spermatophyta</taxon>
        <taxon>Magnoliopsida</taxon>
        <taxon>eudicotyledons</taxon>
        <taxon>Gunneridae</taxon>
        <taxon>Pentapetalae</taxon>
        <taxon>rosids</taxon>
        <taxon>malvids</taxon>
        <taxon>Malvales</taxon>
        <taxon>Malvaceae</taxon>
        <taxon>Malvoideae</taxon>
        <taxon>Gossypium</taxon>
    </lineage>
</organism>
<comment type="subcellular location">
    <subcellularLocation>
        <location evidence="2 13">Golgi apparatus membrane</location>
        <topology evidence="2 13">Single-pass type II membrane protein</topology>
    </subcellularLocation>
</comment>
<proteinExistence type="inferred from homology"/>
<evidence type="ECO:0000256" key="2">
    <source>
        <dbReference type="ARBA" id="ARBA00004323"/>
    </source>
</evidence>
<dbReference type="Pfam" id="PF01762">
    <property type="entry name" value="Galactosyl_T"/>
    <property type="match status" value="1"/>
</dbReference>
<dbReference type="Gene3D" id="3.90.550.50">
    <property type="match status" value="1"/>
</dbReference>
<dbReference type="InterPro" id="IPR025298">
    <property type="entry name" value="DUF4094"/>
</dbReference>
<keyword evidence="10 13" id="KW-0333">Golgi apparatus</keyword>
<comment type="cofactor">
    <cofactor evidence="1 13">
        <name>Mn(2+)</name>
        <dbReference type="ChEBI" id="CHEBI:29035"/>
    </cofactor>
</comment>
<keyword evidence="6" id="KW-0808">Transferase</keyword>